<dbReference type="Proteomes" id="UP000239203">
    <property type="component" value="Unassembled WGS sequence"/>
</dbReference>
<protein>
    <submittedName>
        <fullName evidence="1">Uncharacterized protein</fullName>
    </submittedName>
</protein>
<name>A0A2S6GF02_9PSEU</name>
<dbReference type="AlphaFoldDB" id="A0A2S6GF02"/>
<reference evidence="1 2" key="1">
    <citation type="submission" date="2018-02" db="EMBL/GenBank/DDBJ databases">
        <title>Genomic Encyclopedia of Archaeal and Bacterial Type Strains, Phase II (KMG-II): from individual species to whole genera.</title>
        <authorList>
            <person name="Goeker M."/>
        </authorList>
    </citation>
    <scope>NUCLEOTIDE SEQUENCE [LARGE SCALE GENOMIC DNA]</scope>
    <source>
        <strain evidence="1 2">YU 961-1</strain>
    </source>
</reference>
<proteinExistence type="predicted"/>
<evidence type="ECO:0000313" key="1">
    <source>
        <dbReference type="EMBL" id="PPK63789.1"/>
    </source>
</evidence>
<accession>A0A2S6GF02</accession>
<keyword evidence="2" id="KW-1185">Reference proteome</keyword>
<comment type="caution">
    <text evidence="1">The sequence shown here is derived from an EMBL/GenBank/DDBJ whole genome shotgun (WGS) entry which is preliminary data.</text>
</comment>
<gene>
    <name evidence="1" type="ORF">CLV40_12429</name>
</gene>
<organism evidence="1 2">
    <name type="scientific">Actinokineospora auranticolor</name>
    <dbReference type="NCBI Taxonomy" id="155976"/>
    <lineage>
        <taxon>Bacteria</taxon>
        <taxon>Bacillati</taxon>
        <taxon>Actinomycetota</taxon>
        <taxon>Actinomycetes</taxon>
        <taxon>Pseudonocardiales</taxon>
        <taxon>Pseudonocardiaceae</taxon>
        <taxon>Actinokineospora</taxon>
    </lineage>
</organism>
<evidence type="ECO:0000313" key="2">
    <source>
        <dbReference type="Proteomes" id="UP000239203"/>
    </source>
</evidence>
<dbReference type="RefSeq" id="WP_281261696.1">
    <property type="nucleotide sequence ID" value="NZ_CP154825.1"/>
</dbReference>
<sequence length="42" mass="4892">MPWRESLGWIAEQALEMTVLHNAIRAMPRFLALGVLRFRRPG</sequence>
<dbReference type="EMBL" id="PTIX01000024">
    <property type="protein sequence ID" value="PPK63789.1"/>
    <property type="molecule type" value="Genomic_DNA"/>
</dbReference>